<organism evidence="2 3">
    <name type="scientific">Mortierella alpina</name>
    <name type="common">Oleaginous fungus</name>
    <name type="synonym">Mortierella renispora</name>
    <dbReference type="NCBI Taxonomy" id="64518"/>
    <lineage>
        <taxon>Eukaryota</taxon>
        <taxon>Fungi</taxon>
        <taxon>Fungi incertae sedis</taxon>
        <taxon>Mucoromycota</taxon>
        <taxon>Mortierellomycotina</taxon>
        <taxon>Mortierellomycetes</taxon>
        <taxon>Mortierellales</taxon>
        <taxon>Mortierellaceae</taxon>
        <taxon>Mortierella</taxon>
    </lineage>
</organism>
<comment type="caution">
    <text evidence="2">The sequence shown here is derived from an EMBL/GenBank/DDBJ whole genome shotgun (WGS) entry which is preliminary data.</text>
</comment>
<reference evidence="2" key="1">
    <citation type="journal article" date="2020" name="Fungal Divers.">
        <title>Resolving the Mortierellaceae phylogeny through synthesis of multi-gene phylogenetics and phylogenomics.</title>
        <authorList>
            <person name="Vandepol N."/>
            <person name="Liber J."/>
            <person name="Desiro A."/>
            <person name="Na H."/>
            <person name="Kennedy M."/>
            <person name="Barry K."/>
            <person name="Grigoriev I.V."/>
            <person name="Miller A.N."/>
            <person name="O'Donnell K."/>
            <person name="Stajich J.E."/>
            <person name="Bonito G."/>
        </authorList>
    </citation>
    <scope>NUCLEOTIDE SEQUENCE</scope>
    <source>
        <strain evidence="2">CK1249</strain>
    </source>
</reference>
<feature type="compositionally biased region" description="Polar residues" evidence="1">
    <location>
        <begin position="119"/>
        <end position="128"/>
    </location>
</feature>
<name>A0A9P6JDE3_MORAP</name>
<accession>A0A9P6JDE3</accession>
<evidence type="ECO:0000313" key="3">
    <source>
        <dbReference type="Proteomes" id="UP000738359"/>
    </source>
</evidence>
<keyword evidence="3" id="KW-1185">Reference proteome</keyword>
<protein>
    <submittedName>
        <fullName evidence="2">Uncharacterized protein</fullName>
    </submittedName>
</protein>
<dbReference type="EMBL" id="JAAAHY010000164">
    <property type="protein sequence ID" value="KAF9966348.1"/>
    <property type="molecule type" value="Genomic_DNA"/>
</dbReference>
<feature type="region of interest" description="Disordered" evidence="1">
    <location>
        <begin position="44"/>
        <end position="68"/>
    </location>
</feature>
<dbReference type="AlphaFoldDB" id="A0A9P6JDE3"/>
<feature type="region of interest" description="Disordered" evidence="1">
    <location>
        <begin position="119"/>
        <end position="188"/>
    </location>
</feature>
<feature type="compositionally biased region" description="Low complexity" evidence="1">
    <location>
        <begin position="148"/>
        <end position="165"/>
    </location>
</feature>
<proteinExistence type="predicted"/>
<evidence type="ECO:0000313" key="2">
    <source>
        <dbReference type="EMBL" id="KAF9966348.1"/>
    </source>
</evidence>
<evidence type="ECO:0000256" key="1">
    <source>
        <dbReference type="SAM" id="MobiDB-lite"/>
    </source>
</evidence>
<sequence>MFLQQSNQAVQQQWLSEEQQNQALQAQHQQALQLQQSNVIQDDASSFQPNRKRGFATESDDNLGHKKRNMRADLPVQGVFGGYAEVMPDTPGSIISLSADQEADQGSYFDQQPYYTSSSMLNTGSQGPTYLGTGSGNGASAPTTPAGSRHAPSSSLSSSFSMPNSNQPGLWSQGSHSSPPTPHLTTTPAIGAANMFAAAVLDPQQQQNVQYQNMLQQNQLQEAQQQEQQSLQLSQKLEIEQLQRQQFEQQSKVHAMARISADQQMLQHAPPPHMQATTPVHHDHNDPATWGYDQTSATGGQFVGYLGGQGRGYTPAAIGGVAALAAVSAMAASRHPQGAGRGAGSSAMDMDF</sequence>
<gene>
    <name evidence="2" type="ORF">BGZ70_002584</name>
</gene>
<feature type="compositionally biased region" description="Low complexity" evidence="1">
    <location>
        <begin position="175"/>
        <end position="188"/>
    </location>
</feature>
<dbReference type="Proteomes" id="UP000738359">
    <property type="component" value="Unassembled WGS sequence"/>
</dbReference>
<dbReference type="OrthoDB" id="2448652at2759"/>